<evidence type="ECO:0000313" key="3">
    <source>
        <dbReference type="Proteomes" id="UP000078597"/>
    </source>
</evidence>
<dbReference type="VEuPathDB" id="PlasmoDB:PmUG01_06022400"/>
<dbReference type="AlphaFoldDB" id="A0A1A8VUY8"/>
<evidence type="ECO:0000313" key="2">
    <source>
        <dbReference type="EMBL" id="SBS83493.1"/>
    </source>
</evidence>
<feature type="region of interest" description="Disordered" evidence="1">
    <location>
        <begin position="1"/>
        <end position="31"/>
    </location>
</feature>
<dbReference type="EMBL" id="FLQW01000368">
    <property type="protein sequence ID" value="SBS83493.1"/>
    <property type="molecule type" value="Genomic_DNA"/>
</dbReference>
<gene>
    <name evidence="2" type="ORF">PMALA_006970</name>
</gene>
<feature type="compositionally biased region" description="Basic and acidic residues" evidence="1">
    <location>
        <begin position="83"/>
        <end position="103"/>
    </location>
</feature>
<reference evidence="3" key="1">
    <citation type="submission" date="2016-05" db="EMBL/GenBank/DDBJ databases">
        <authorList>
            <person name="Naeem Raeece"/>
        </authorList>
    </citation>
    <scope>NUCLEOTIDE SEQUENCE [LARGE SCALE GENOMIC DNA]</scope>
</reference>
<evidence type="ECO:0000256" key="1">
    <source>
        <dbReference type="SAM" id="MobiDB-lite"/>
    </source>
</evidence>
<proteinExistence type="predicted"/>
<dbReference type="Proteomes" id="UP000078597">
    <property type="component" value="Unassembled WGS sequence"/>
</dbReference>
<sequence length="175" mass="20120">MSLKKSLSELQDKKGPQSGTLQETEKKANEALELVNENEQERKLVRKMHLEGKTTIPKQIIKIGKLDILELLNMAPEYGNYTPDREEELKEEIPHETDGKNGQDEEVNNFIPNDMNANNSLSRYYRNINDVKRVSNQLVKTMVNVGCSNVPLFNTPKNFAHNMDMFSQNKDKNIK</sequence>
<feature type="compositionally biased region" description="Basic and acidic residues" evidence="1">
    <location>
        <begin position="1"/>
        <end position="15"/>
    </location>
</feature>
<organism evidence="2 3">
    <name type="scientific">Plasmodium malariae</name>
    <dbReference type="NCBI Taxonomy" id="5858"/>
    <lineage>
        <taxon>Eukaryota</taxon>
        <taxon>Sar</taxon>
        <taxon>Alveolata</taxon>
        <taxon>Apicomplexa</taxon>
        <taxon>Aconoidasida</taxon>
        <taxon>Haemosporida</taxon>
        <taxon>Plasmodiidae</taxon>
        <taxon>Plasmodium</taxon>
        <taxon>Plasmodium (Plasmodium)</taxon>
    </lineage>
</organism>
<accession>A0A1A8VUY8</accession>
<protein>
    <submittedName>
        <fullName evidence="2">Uncharacterized protein</fullName>
    </submittedName>
</protein>
<feature type="region of interest" description="Disordered" evidence="1">
    <location>
        <begin position="80"/>
        <end position="105"/>
    </location>
</feature>
<name>A0A1A8VUY8_PLAMA</name>